<evidence type="ECO:0000256" key="6">
    <source>
        <dbReference type="RuleBase" id="RU369013"/>
    </source>
</evidence>
<dbReference type="OrthoDB" id="270930at2759"/>
<dbReference type="GO" id="GO:0005789">
    <property type="term" value="C:endoplasmic reticulum membrane"/>
    <property type="evidence" value="ECO:0007669"/>
    <property type="project" value="UniProtKB-SubCell"/>
</dbReference>
<accession>I2GVT8</accession>
<evidence type="ECO:0000313" key="10">
    <source>
        <dbReference type="Proteomes" id="UP000002866"/>
    </source>
</evidence>
<dbReference type="PANTHER" id="PTHR10984:SF25">
    <property type="entry name" value="ENDOPLASMIC RETICULUM-GOLGI INTERMEDIATE COMPARTMENT PROTEIN 3"/>
    <property type="match status" value="1"/>
</dbReference>
<dbReference type="InParanoid" id="I2GVT8"/>
<dbReference type="InterPro" id="IPR012936">
    <property type="entry name" value="Erv_C"/>
</dbReference>
<keyword evidence="5 6" id="KW-0472">Membrane</keyword>
<dbReference type="GO" id="GO:0006890">
    <property type="term" value="P:retrograde vesicle-mediated transport, Golgi to endoplasmic reticulum"/>
    <property type="evidence" value="ECO:0007669"/>
    <property type="project" value="EnsemblFungi"/>
</dbReference>
<dbReference type="GO" id="GO:0030134">
    <property type="term" value="C:COPII-coated ER to Golgi transport vesicle"/>
    <property type="evidence" value="ECO:0007669"/>
    <property type="project" value="EnsemblFungi"/>
</dbReference>
<keyword evidence="6" id="KW-0931">ER-Golgi transport</keyword>
<evidence type="ECO:0000256" key="4">
    <source>
        <dbReference type="ARBA" id="ARBA00022989"/>
    </source>
</evidence>
<keyword evidence="10" id="KW-1185">Reference proteome</keyword>
<reference evidence="9 10" key="1">
    <citation type="journal article" date="2011" name="Proc. Natl. Acad. Sci. U.S.A.">
        <title>Evolutionary erosion of yeast sex chromosomes by mating-type switching accidents.</title>
        <authorList>
            <person name="Gordon J.L."/>
            <person name="Armisen D."/>
            <person name="Proux-Wera E."/>
            <person name="Oheigeartaigh S.S."/>
            <person name="Byrne K.P."/>
            <person name="Wolfe K.H."/>
        </authorList>
    </citation>
    <scope>NUCLEOTIDE SEQUENCE [LARGE SCALE GENOMIC DNA]</scope>
    <source>
        <strain evidence="10">ATCC 34711 / CBS 6284 / DSM 70876 / NBRC 10599 / NRRL Y-10934 / UCD 77-7</strain>
    </source>
</reference>
<dbReference type="GO" id="GO:0006888">
    <property type="term" value="P:endoplasmic reticulum to Golgi vesicle-mediated transport"/>
    <property type="evidence" value="ECO:0007669"/>
    <property type="project" value="UniProtKB-UniRule"/>
</dbReference>
<dbReference type="KEGG" id="tbl:TBLA_0A04460"/>
<dbReference type="AlphaFoldDB" id="I2GVT8"/>
<keyword evidence="6" id="KW-0256">Endoplasmic reticulum</keyword>
<dbReference type="eggNOG" id="KOG2667">
    <property type="taxonomic scope" value="Eukaryota"/>
</dbReference>
<dbReference type="GO" id="GO:0033116">
    <property type="term" value="C:endoplasmic reticulum-Golgi intermediate compartment membrane"/>
    <property type="evidence" value="ECO:0007669"/>
    <property type="project" value="UniProtKB-SubCell"/>
</dbReference>
<dbReference type="Pfam" id="PF07970">
    <property type="entry name" value="COPIIcoated_ERV"/>
    <property type="match status" value="1"/>
</dbReference>
<sequence>MRSSTLLSLDAFSRTEEDVRVRTKTGALITLGCMGITFLLLLNEWLRFGIIETRPELVIDRERHLKLDLDLDVTFPNMPCDLINLDLMDDAGEIQLDILSSGFTKTRLDSRGNELGTFDFDLSKDISEYPPDDDKYCGPCYGALDQSNNKDDMPMDEKVCCQTCADVRQAYLNAGWAFFDGKDIEQCEREGYVQRINDHLNEGCRIQGNARLNRIHGNVHFAPGLAFQNRRGHYHDTSLYDKKTELTFNHIINHLSFGKHVKPGIGSKFSAASVSPLDGHQMILNDDPHNVQFIYFAKIVPTRYEYLDKDVIETAQFSTTTHSKALNNLADDKTTPKPSRRSGTPGLYINYEMSPLKVINREQHVQTWVSFILNCLTSIGGVLAVGTVIDKIFYRAQRTIQSTKKN</sequence>
<dbReference type="HOGENOM" id="CLU_034705_1_0_1"/>
<evidence type="ECO:0000256" key="2">
    <source>
        <dbReference type="ARBA" id="ARBA00005648"/>
    </source>
</evidence>
<keyword evidence="6" id="KW-0333">Golgi apparatus</keyword>
<comment type="similarity">
    <text evidence="2 6">Belongs to the ERGIC family.</text>
</comment>
<dbReference type="Pfam" id="PF13850">
    <property type="entry name" value="ERGIC_N"/>
    <property type="match status" value="1"/>
</dbReference>
<protein>
    <recommendedName>
        <fullName evidence="6">Endoplasmic reticulum-Golgi intermediate compartment protein</fullName>
    </recommendedName>
</protein>
<dbReference type="PANTHER" id="PTHR10984">
    <property type="entry name" value="ENDOPLASMIC RETICULUM-GOLGI INTERMEDIATE COMPARTMENT PROTEIN"/>
    <property type="match status" value="1"/>
</dbReference>
<evidence type="ECO:0000259" key="7">
    <source>
        <dbReference type="Pfam" id="PF07970"/>
    </source>
</evidence>
<dbReference type="STRING" id="1071380.I2GVT8"/>
<keyword evidence="3 6" id="KW-0812">Transmembrane</keyword>
<evidence type="ECO:0000259" key="8">
    <source>
        <dbReference type="Pfam" id="PF13850"/>
    </source>
</evidence>
<feature type="transmembrane region" description="Helical" evidence="6">
    <location>
        <begin position="368"/>
        <end position="389"/>
    </location>
</feature>
<dbReference type="GO" id="GO:0061852">
    <property type="term" value="C:retrograde transporter complex, Golgi to ER"/>
    <property type="evidence" value="ECO:0007669"/>
    <property type="project" value="EnsemblFungi"/>
</dbReference>
<organism evidence="9 10">
    <name type="scientific">Henningerozyma blattae (strain ATCC 34711 / CBS 6284 / DSM 70876 / NBRC 10599 / NRRL Y-10934 / UCD 77-7)</name>
    <name type="common">Yeast</name>
    <name type="synonym">Tetrapisispora blattae</name>
    <dbReference type="NCBI Taxonomy" id="1071380"/>
    <lineage>
        <taxon>Eukaryota</taxon>
        <taxon>Fungi</taxon>
        <taxon>Dikarya</taxon>
        <taxon>Ascomycota</taxon>
        <taxon>Saccharomycotina</taxon>
        <taxon>Saccharomycetes</taxon>
        <taxon>Saccharomycetales</taxon>
        <taxon>Saccharomycetaceae</taxon>
        <taxon>Henningerozyma</taxon>
    </lineage>
</organism>
<dbReference type="InterPro" id="IPR045888">
    <property type="entry name" value="Erv"/>
</dbReference>
<gene>
    <name evidence="9" type="primary">TBLA0A04460</name>
    <name evidence="9" type="ORF">TBLA_0A04460</name>
</gene>
<name>I2GVT8_HENB6</name>
<dbReference type="Proteomes" id="UP000002866">
    <property type="component" value="Chromosome 1"/>
</dbReference>
<evidence type="ECO:0000313" key="9">
    <source>
        <dbReference type="EMBL" id="CCH58240.1"/>
    </source>
</evidence>
<feature type="domain" description="Endoplasmic reticulum vesicle transporter N-terminal" evidence="8">
    <location>
        <begin position="7"/>
        <end position="95"/>
    </location>
</feature>
<dbReference type="GeneID" id="14493251"/>
<evidence type="ECO:0000256" key="1">
    <source>
        <dbReference type="ARBA" id="ARBA00004141"/>
    </source>
</evidence>
<proteinExistence type="inferred from homology"/>
<feature type="domain" description="Endoplasmic reticulum vesicle transporter C-terminal" evidence="7">
    <location>
        <begin position="140"/>
        <end position="390"/>
    </location>
</feature>
<dbReference type="GO" id="GO:0000139">
    <property type="term" value="C:Golgi membrane"/>
    <property type="evidence" value="ECO:0007669"/>
    <property type="project" value="UniProtKB-SubCell"/>
</dbReference>
<dbReference type="EMBL" id="HE806316">
    <property type="protein sequence ID" value="CCH58240.1"/>
    <property type="molecule type" value="Genomic_DNA"/>
</dbReference>
<keyword evidence="4 6" id="KW-1133">Transmembrane helix</keyword>
<evidence type="ECO:0000256" key="5">
    <source>
        <dbReference type="ARBA" id="ARBA00023136"/>
    </source>
</evidence>
<comment type="caution">
    <text evidence="6">Lacks conserved residue(s) required for the propagation of feature annotation.</text>
</comment>
<comment type="function">
    <text evidence="6">Plays a role in transport between endoplasmic reticulum and Golgi.</text>
</comment>
<keyword evidence="6" id="KW-0813">Transport</keyword>
<dbReference type="RefSeq" id="XP_004177759.1">
    <property type="nucleotide sequence ID" value="XM_004177711.1"/>
</dbReference>
<evidence type="ECO:0000256" key="3">
    <source>
        <dbReference type="ARBA" id="ARBA00022692"/>
    </source>
</evidence>
<dbReference type="OMA" id="MHCIPTQ"/>
<dbReference type="InterPro" id="IPR039542">
    <property type="entry name" value="Erv_N"/>
</dbReference>
<comment type="subcellular location">
    <subcellularLocation>
        <location evidence="6">Endoplasmic reticulum membrane</location>
        <topology evidence="6">Multi-pass membrane protein</topology>
    </subcellularLocation>
    <subcellularLocation>
        <location evidence="6">Endoplasmic reticulum-Golgi intermediate compartment membrane</location>
        <topology evidence="6">Multi-pass membrane protein</topology>
    </subcellularLocation>
    <subcellularLocation>
        <location evidence="6">Golgi apparatus membrane</location>
        <topology evidence="6">Multi-pass membrane protein</topology>
    </subcellularLocation>
    <subcellularLocation>
        <location evidence="1">Membrane</location>
        <topology evidence="1">Multi-pass membrane protein</topology>
    </subcellularLocation>
</comment>